<proteinExistence type="predicted"/>
<dbReference type="CDD" id="cd03419">
    <property type="entry name" value="GRX_GRXh_1_2_like"/>
    <property type="match status" value="1"/>
</dbReference>
<dbReference type="PROSITE" id="PS51354">
    <property type="entry name" value="GLUTAREDOXIN_2"/>
    <property type="match status" value="1"/>
</dbReference>
<dbReference type="Proteomes" id="UP000037923">
    <property type="component" value="Unassembled WGS sequence"/>
</dbReference>
<dbReference type="InterPro" id="IPR011767">
    <property type="entry name" value="GLR_AS"/>
</dbReference>
<dbReference type="RefSeq" id="XP_015659330.1">
    <property type="nucleotide sequence ID" value="XM_015801929.1"/>
</dbReference>
<dbReference type="OMA" id="DSTHAQF"/>
<keyword evidence="1" id="KW-0813">Transport</keyword>
<dbReference type="InterPro" id="IPR014025">
    <property type="entry name" value="Glutaredoxin_subgr"/>
</dbReference>
<keyword evidence="3" id="KW-1015">Disulfide bond</keyword>
<dbReference type="PROSITE" id="PS00195">
    <property type="entry name" value="GLUTAREDOXIN_1"/>
    <property type="match status" value="1"/>
</dbReference>
<evidence type="ECO:0000256" key="2">
    <source>
        <dbReference type="ARBA" id="ARBA00022982"/>
    </source>
</evidence>
<evidence type="ECO:0000313" key="7">
    <source>
        <dbReference type="Proteomes" id="UP000037923"/>
    </source>
</evidence>
<dbReference type="GO" id="GO:0005737">
    <property type="term" value="C:cytoplasm"/>
    <property type="evidence" value="ECO:0007669"/>
    <property type="project" value="TreeGrafter"/>
</dbReference>
<dbReference type="SUPFAM" id="SSF52833">
    <property type="entry name" value="Thioredoxin-like"/>
    <property type="match status" value="1"/>
</dbReference>
<keyword evidence="7" id="KW-1185">Reference proteome</keyword>
<dbReference type="GO" id="GO:0015038">
    <property type="term" value="F:glutathione disulfide oxidoreductase activity"/>
    <property type="evidence" value="ECO:0007669"/>
    <property type="project" value="TreeGrafter"/>
</dbReference>
<dbReference type="EMBL" id="LGTL01000007">
    <property type="protein sequence ID" value="KPA80890.1"/>
    <property type="molecule type" value="Genomic_DNA"/>
</dbReference>
<sequence>MSAATVAELIPQHKVVMFSWVHCPFCVRAKEILKPLATDMKVYEVDEMENGEDLRKQLYDTYQHETVPAIFINGEFIGGCSDLQAIQKSGELTKKLA</sequence>
<organism evidence="6 7">
    <name type="scientific">Leptomonas pyrrhocoris</name>
    <name type="common">Firebug parasite</name>
    <dbReference type="NCBI Taxonomy" id="157538"/>
    <lineage>
        <taxon>Eukaryota</taxon>
        <taxon>Discoba</taxon>
        <taxon>Euglenozoa</taxon>
        <taxon>Kinetoplastea</taxon>
        <taxon>Metakinetoplastina</taxon>
        <taxon>Trypanosomatida</taxon>
        <taxon>Trypanosomatidae</taxon>
        <taxon>Leishmaniinae</taxon>
        <taxon>Leptomonas</taxon>
    </lineage>
</organism>
<dbReference type="Pfam" id="PF00462">
    <property type="entry name" value="Glutaredoxin"/>
    <property type="match status" value="1"/>
</dbReference>
<dbReference type="GO" id="GO:0034599">
    <property type="term" value="P:cellular response to oxidative stress"/>
    <property type="evidence" value="ECO:0007669"/>
    <property type="project" value="TreeGrafter"/>
</dbReference>
<name>A0A0M9G269_LEPPY</name>
<dbReference type="RefSeq" id="XP_015659331.1">
    <property type="nucleotide sequence ID" value="XM_015801930.1"/>
</dbReference>
<dbReference type="PANTHER" id="PTHR45694">
    <property type="entry name" value="GLUTAREDOXIN 2"/>
    <property type="match status" value="1"/>
</dbReference>
<evidence type="ECO:0000259" key="5">
    <source>
        <dbReference type="Pfam" id="PF00462"/>
    </source>
</evidence>
<gene>
    <name evidence="6" type="ORF">ABB37_04297</name>
</gene>
<dbReference type="AlphaFoldDB" id="A0A0M9G269"/>
<accession>A0A0M9G269</accession>
<feature type="domain" description="Glutaredoxin" evidence="5">
    <location>
        <begin position="15"/>
        <end position="77"/>
    </location>
</feature>
<dbReference type="InterPro" id="IPR002109">
    <property type="entry name" value="Glutaredoxin"/>
</dbReference>
<dbReference type="OrthoDB" id="418495at2759"/>
<keyword evidence="4" id="KW-0676">Redox-active center</keyword>
<dbReference type="VEuPathDB" id="TriTrypDB:LpyrH10_07_1040"/>
<reference evidence="6 7" key="1">
    <citation type="submission" date="2015-07" db="EMBL/GenBank/DDBJ databases">
        <title>High-quality genome of monoxenous trypanosomatid Leptomonas pyrrhocoris.</title>
        <authorList>
            <person name="Flegontov P."/>
            <person name="Butenko A."/>
            <person name="Firsov S."/>
            <person name="Vlcek C."/>
            <person name="Logacheva M.D."/>
            <person name="Field M."/>
            <person name="Filatov D."/>
            <person name="Flegontova O."/>
            <person name="Gerasimov E."/>
            <person name="Jackson A.P."/>
            <person name="Kelly S."/>
            <person name="Opperdoes F."/>
            <person name="O'Reilly A."/>
            <person name="Votypka J."/>
            <person name="Yurchenko V."/>
            <person name="Lukes J."/>
        </authorList>
    </citation>
    <scope>NUCLEOTIDE SEQUENCE [LARGE SCALE GENOMIC DNA]</scope>
    <source>
        <strain evidence="6">H10</strain>
    </source>
</reference>
<keyword evidence="2" id="KW-0249">Electron transport</keyword>
<dbReference type="NCBIfam" id="TIGR02180">
    <property type="entry name" value="GRX_euk"/>
    <property type="match status" value="1"/>
</dbReference>
<dbReference type="PRINTS" id="PR00160">
    <property type="entry name" value="GLUTAREDOXIN"/>
</dbReference>
<dbReference type="EMBL" id="LGTL01000007">
    <property type="protein sequence ID" value="KPA80892.1"/>
    <property type="molecule type" value="Genomic_DNA"/>
</dbReference>
<protein>
    <submittedName>
        <fullName evidence="6">Putative mitochondrial glutaredoxin-like protein</fullName>
    </submittedName>
</protein>
<dbReference type="PANTHER" id="PTHR45694:SF18">
    <property type="entry name" value="GLUTAREDOXIN-1-RELATED"/>
    <property type="match status" value="1"/>
</dbReference>
<dbReference type="InterPro" id="IPR011899">
    <property type="entry name" value="Glutaredoxin_euk/vir"/>
</dbReference>
<dbReference type="EMBL" id="LGTL01000007">
    <property type="protein sequence ID" value="KPA80891.1"/>
    <property type="molecule type" value="Genomic_DNA"/>
</dbReference>
<dbReference type="GeneID" id="26904588"/>
<evidence type="ECO:0000256" key="4">
    <source>
        <dbReference type="ARBA" id="ARBA00023284"/>
    </source>
</evidence>
<dbReference type="InterPro" id="IPR036249">
    <property type="entry name" value="Thioredoxin-like_sf"/>
</dbReference>
<evidence type="ECO:0000256" key="1">
    <source>
        <dbReference type="ARBA" id="ARBA00022448"/>
    </source>
</evidence>
<comment type="caution">
    <text evidence="6">The sequence shown here is derived from an EMBL/GenBank/DDBJ whole genome shotgun (WGS) entry which is preliminary data.</text>
</comment>
<dbReference type="Gene3D" id="3.40.30.10">
    <property type="entry name" value="Glutaredoxin"/>
    <property type="match status" value="1"/>
</dbReference>
<evidence type="ECO:0000313" key="6">
    <source>
        <dbReference type="EMBL" id="KPA80890.1"/>
    </source>
</evidence>
<evidence type="ECO:0000256" key="3">
    <source>
        <dbReference type="ARBA" id="ARBA00023157"/>
    </source>
</evidence>
<dbReference type="FunFam" id="3.40.30.10:FF:000384">
    <property type="entry name" value="Glutaredoxin, putative"/>
    <property type="match status" value="1"/>
</dbReference>
<dbReference type="RefSeq" id="XP_015659329.1">
    <property type="nucleotide sequence ID" value="XM_015801928.1"/>
</dbReference>